<dbReference type="AlphaFoldDB" id="A0A385ULM4"/>
<keyword evidence="1" id="KW-0934">Plastid</keyword>
<evidence type="ECO:0000313" key="1">
    <source>
        <dbReference type="EMBL" id="AYB71454.1"/>
    </source>
</evidence>
<sequence>MILYPFSFEGSFLFNFIILKLTYKFSDRFFLFAFNRLSSILMSLLKFDRFNFIFSSRFIKKNESFSINRLRSIFLKVIKDSILWNEINKMFSSNLVNVFSESIYERSHFFSTSWLSIFLFEIFFIEFDLKIYWFSLQFNSCKLLLFPTSRLKMIFEFENYIPLKLDSSLLFSSSLNLLKFEFIILNKYYISSFKRQLFHVRYKDRIMLIFFGQKEFSDIVLGKIIGFVRSVLHFDIISPYFLSLSTDLLFFCGFNINFSNDIKNYSSYFFCLELN</sequence>
<accession>A0A385ULM4</accession>
<organism evidence="1">
    <name type="scientific">Trachelomonas grandis</name>
    <dbReference type="NCBI Taxonomy" id="215769"/>
    <lineage>
        <taxon>Eukaryota</taxon>
        <taxon>Discoba</taxon>
        <taxon>Euglenozoa</taxon>
        <taxon>Euglenida</taxon>
        <taxon>Spirocuta</taxon>
        <taxon>Euglenophyceae</taxon>
        <taxon>Euglenales</taxon>
        <taxon>Euglenaceae</taxon>
        <taxon>Trachelomonas</taxon>
    </lineage>
</organism>
<geneLocation type="chloroplast" evidence="1"/>
<reference evidence="1" key="1">
    <citation type="journal article" date="2018" name="J. Eukaryot. Microbiol.">
        <title>Intrageneric Variability Between the Chloroplast Genomes of Trachelomonas grandis and Trachelomonas volvocina and Phylogenomic Analysis of Phototrophic Euglenoids.</title>
        <authorList>
            <person name="Dabbagh N."/>
            <person name="Preisfeld A."/>
        </authorList>
    </citation>
    <scope>NUCLEOTIDE SEQUENCE</scope>
</reference>
<protein>
    <submittedName>
        <fullName evidence="1">Uncharacterized protein</fullName>
    </submittedName>
</protein>
<dbReference type="EMBL" id="MH285877">
    <property type="protein sequence ID" value="AYB71454.1"/>
    <property type="molecule type" value="Genomic_DNA"/>
</dbReference>
<name>A0A385ULM4_9EUGL</name>
<proteinExistence type="predicted"/>
<keyword evidence="1" id="KW-0150">Chloroplast</keyword>